<evidence type="ECO:0000256" key="2">
    <source>
        <dbReference type="ARBA" id="ARBA00001947"/>
    </source>
</evidence>
<evidence type="ECO:0000256" key="5">
    <source>
        <dbReference type="ARBA" id="ARBA00011245"/>
    </source>
</evidence>
<dbReference type="InterPro" id="IPR058199">
    <property type="entry name" value="BlaB//VIM/IMP-1"/>
</dbReference>
<dbReference type="PANTHER" id="PTHR42951">
    <property type="entry name" value="METALLO-BETA-LACTAMASE DOMAIN-CONTAINING"/>
    <property type="match status" value="1"/>
</dbReference>
<name>A0A259U2U4_9BACT</name>
<dbReference type="GO" id="GO:0017001">
    <property type="term" value="P:antibiotic catabolic process"/>
    <property type="evidence" value="ECO:0007669"/>
    <property type="project" value="UniProtKB-ARBA"/>
</dbReference>
<organism evidence="14 15">
    <name type="scientific">Rubricoccus marinus</name>
    <dbReference type="NCBI Taxonomy" id="716817"/>
    <lineage>
        <taxon>Bacteria</taxon>
        <taxon>Pseudomonadati</taxon>
        <taxon>Rhodothermota</taxon>
        <taxon>Rhodothermia</taxon>
        <taxon>Rhodothermales</taxon>
        <taxon>Rubricoccaceae</taxon>
        <taxon>Rubricoccus</taxon>
    </lineage>
</organism>
<sequence length="260" mass="27657">MLRVCLLVLFLCGCQSTSEPLAPEAAPQATPATPEVARPSWEITPDLQVTEIASGVWLHVSWWTLDNGVRYPSNGLLVQDGNGLLLVDTAWGEESTAALLGWAERTLGMEVTRAFSTHWHADRLGGAPVLEARGIPFYAHPLTREAAIREGKAVPASIGDLGVGERAAFGPLEVFYPGPGHTADNTMVWVPRQGILLGGCAVKDLDTHDLGNTADADVAEWPASIARAQAAYPEARLVVPGHGPLGGLELLDHTRALLAE</sequence>
<evidence type="ECO:0000256" key="10">
    <source>
        <dbReference type="ARBA" id="ARBA00022801"/>
    </source>
</evidence>
<comment type="catalytic activity">
    <reaction evidence="1">
        <text>a beta-lactam + H2O = a substituted beta-amino acid</text>
        <dbReference type="Rhea" id="RHEA:20401"/>
        <dbReference type="ChEBI" id="CHEBI:15377"/>
        <dbReference type="ChEBI" id="CHEBI:35627"/>
        <dbReference type="ChEBI" id="CHEBI:140347"/>
        <dbReference type="EC" id="3.5.2.6"/>
    </reaction>
</comment>
<dbReference type="SUPFAM" id="SSF56281">
    <property type="entry name" value="Metallo-hydrolase/oxidoreductase"/>
    <property type="match status" value="1"/>
</dbReference>
<dbReference type="EC" id="3.5.2.6" evidence="6"/>
<evidence type="ECO:0000256" key="8">
    <source>
        <dbReference type="ARBA" id="ARBA00022729"/>
    </source>
</evidence>
<evidence type="ECO:0000256" key="9">
    <source>
        <dbReference type="ARBA" id="ARBA00022764"/>
    </source>
</evidence>
<keyword evidence="9" id="KW-0574">Periplasm</keyword>
<evidence type="ECO:0000256" key="6">
    <source>
        <dbReference type="ARBA" id="ARBA00012865"/>
    </source>
</evidence>
<dbReference type="Proteomes" id="UP000216446">
    <property type="component" value="Unassembled WGS sequence"/>
</dbReference>
<comment type="similarity">
    <text evidence="4">Belongs to the metallo-beta-lactamase superfamily. Class-B beta-lactamase family.</text>
</comment>
<dbReference type="NCBIfam" id="NF012229">
    <property type="entry name" value="bla_class_B_core"/>
    <property type="match status" value="1"/>
</dbReference>
<dbReference type="InterPro" id="IPR001279">
    <property type="entry name" value="Metallo-B-lactamas"/>
</dbReference>
<dbReference type="OrthoDB" id="9769598at2"/>
<evidence type="ECO:0000256" key="4">
    <source>
        <dbReference type="ARBA" id="ARBA00005250"/>
    </source>
</evidence>
<keyword evidence="8" id="KW-0732">Signal</keyword>
<evidence type="ECO:0000256" key="7">
    <source>
        <dbReference type="ARBA" id="ARBA00022723"/>
    </source>
</evidence>
<keyword evidence="11" id="KW-0862">Zinc</keyword>
<proteinExistence type="inferred from homology"/>
<comment type="subcellular location">
    <subcellularLocation>
        <location evidence="3">Periplasm</location>
    </subcellularLocation>
</comment>
<comment type="subunit">
    <text evidence="5">Monomer.</text>
</comment>
<evidence type="ECO:0000256" key="3">
    <source>
        <dbReference type="ARBA" id="ARBA00004418"/>
    </source>
</evidence>
<protein>
    <recommendedName>
        <fullName evidence="6">beta-lactamase</fullName>
        <ecNumber evidence="6">3.5.2.6</ecNumber>
    </recommendedName>
</protein>
<reference evidence="14 15" key="1">
    <citation type="submission" date="2016-11" db="EMBL/GenBank/DDBJ databases">
        <title>Study of marine rhodopsin-containing bacteria.</title>
        <authorList>
            <person name="Yoshizawa S."/>
            <person name="Kumagai Y."/>
            <person name="Kogure K."/>
        </authorList>
    </citation>
    <scope>NUCLEOTIDE SEQUENCE [LARGE SCALE GENOMIC DNA]</scope>
    <source>
        <strain evidence="14 15">SG-29</strain>
    </source>
</reference>
<dbReference type="Gene3D" id="3.60.15.10">
    <property type="entry name" value="Ribonuclease Z/Hydroxyacylglutathione hydrolase-like"/>
    <property type="match status" value="1"/>
</dbReference>
<dbReference type="InterPro" id="IPR036866">
    <property type="entry name" value="RibonucZ/Hydroxyglut_hydro"/>
</dbReference>
<dbReference type="RefSeq" id="WP_094550734.1">
    <property type="nucleotide sequence ID" value="NZ_MQWB01000001.1"/>
</dbReference>
<dbReference type="NCBIfam" id="NF033088">
    <property type="entry name" value="bla_subclass_B1"/>
    <property type="match status" value="1"/>
</dbReference>
<evidence type="ECO:0000256" key="12">
    <source>
        <dbReference type="ARBA" id="ARBA00023251"/>
    </source>
</evidence>
<keyword evidence="15" id="KW-1185">Reference proteome</keyword>
<evidence type="ECO:0000313" key="14">
    <source>
        <dbReference type="EMBL" id="OZC04355.1"/>
    </source>
</evidence>
<keyword evidence="7" id="KW-0479">Metal-binding</keyword>
<dbReference type="Pfam" id="PF00753">
    <property type="entry name" value="Lactamase_B"/>
    <property type="match status" value="1"/>
</dbReference>
<dbReference type="InParanoid" id="A0A259U2U4"/>
<dbReference type="AlphaFoldDB" id="A0A259U2U4"/>
<comment type="caution">
    <text evidence="14">The sequence shown here is derived from an EMBL/GenBank/DDBJ whole genome shotgun (WGS) entry which is preliminary data.</text>
</comment>
<keyword evidence="12" id="KW-0046">Antibiotic resistance</keyword>
<evidence type="ECO:0000259" key="13">
    <source>
        <dbReference type="SMART" id="SM00849"/>
    </source>
</evidence>
<dbReference type="InterPro" id="IPR050855">
    <property type="entry name" value="NDM-1-like"/>
</dbReference>
<evidence type="ECO:0000256" key="11">
    <source>
        <dbReference type="ARBA" id="ARBA00022833"/>
    </source>
</evidence>
<keyword evidence="10" id="KW-0378">Hydrolase</keyword>
<comment type="cofactor">
    <cofactor evidence="2">
        <name>Zn(2+)</name>
        <dbReference type="ChEBI" id="CHEBI:29105"/>
    </cofactor>
</comment>
<evidence type="ECO:0000313" key="15">
    <source>
        <dbReference type="Proteomes" id="UP000216446"/>
    </source>
</evidence>
<feature type="domain" description="Metallo-beta-lactamase" evidence="13">
    <location>
        <begin position="72"/>
        <end position="242"/>
    </location>
</feature>
<dbReference type="PANTHER" id="PTHR42951:SF4">
    <property type="entry name" value="ACYL-COENZYME A THIOESTERASE MBLAC2"/>
    <property type="match status" value="1"/>
</dbReference>
<dbReference type="EMBL" id="MQWB01000001">
    <property type="protein sequence ID" value="OZC04355.1"/>
    <property type="molecule type" value="Genomic_DNA"/>
</dbReference>
<evidence type="ECO:0000256" key="1">
    <source>
        <dbReference type="ARBA" id="ARBA00001526"/>
    </source>
</evidence>
<accession>A0A259U2U4</accession>
<gene>
    <name evidence="14" type="ORF">BSZ36_16040</name>
</gene>
<dbReference type="SMART" id="SM00849">
    <property type="entry name" value="Lactamase_B"/>
    <property type="match status" value="1"/>
</dbReference>